<dbReference type="InterPro" id="IPR041532">
    <property type="entry name" value="RlmI-like_PUA"/>
</dbReference>
<evidence type="ECO:0000256" key="6">
    <source>
        <dbReference type="ARBA" id="ARBA00038091"/>
    </source>
</evidence>
<sequence>MGFPSIIINPVRGSRFWHRHPWLYQNEILRRPEGLDDGTIVVLKDKRGRIYGTGMYHSRSQIAVRRYAMGVKALNEELITKRILAAQTHREKTFKERMPEAYRMVFSESDWLPGLIIDRYANCFVIQTLTAAFDQRKDMVVDILKKQFAPECVIERNDSSGRIAEGLEPVTSILHGKLPEDLTITSGGVRFRLNLLEGQKTGLFLDQQSIYAQLAPRFAGRRVLDCFCYHGAFGLFAGKTGAASVTSVDSSEKAIECARANATLNGVEIDFQCENAFDFLKKNSQHGEQYDLIVLDPPSFTKNKFNIGDAHRGYKEIHLRALKMLPVGGLLATYTCSHHIQQKTFLEFVTDAAADAGYSLRLLEYHSQSPDHPVLPEVPETEYLRGYLFEVAAKDAPKPPNSI</sequence>
<comment type="caution">
    <text evidence="9">The sequence shown here is derived from an EMBL/GenBank/DDBJ whole genome shotgun (WGS) entry which is preliminary data.</text>
</comment>
<comment type="subcellular location">
    <subcellularLocation>
        <location evidence="1">Cytoplasm</location>
    </subcellularLocation>
</comment>
<gene>
    <name evidence="9" type="ORF">QQ055_10380</name>
</gene>
<evidence type="ECO:0000256" key="2">
    <source>
        <dbReference type="ARBA" id="ARBA00022490"/>
    </source>
</evidence>
<dbReference type="SUPFAM" id="SSF53335">
    <property type="entry name" value="S-adenosyl-L-methionine-dependent methyltransferases"/>
    <property type="match status" value="1"/>
</dbReference>
<keyword evidence="3 9" id="KW-0489">Methyltransferase</keyword>
<dbReference type="PANTHER" id="PTHR42873:SF1">
    <property type="entry name" value="S-ADENOSYLMETHIONINE-DEPENDENT METHYLTRANSFERASE DOMAIN-CONTAINING PROTEIN"/>
    <property type="match status" value="1"/>
</dbReference>
<keyword evidence="10" id="KW-1185">Reference proteome</keyword>
<keyword evidence="4 9" id="KW-0808">Transferase</keyword>
<organism evidence="9 10">
    <name type="scientific">Geitlerinema calcuttense NRMC-F 0142</name>
    <dbReference type="NCBI Taxonomy" id="2922238"/>
    <lineage>
        <taxon>Bacteria</taxon>
        <taxon>Bacillati</taxon>
        <taxon>Cyanobacteriota</taxon>
        <taxon>Cyanophyceae</taxon>
        <taxon>Geitlerinematales</taxon>
        <taxon>Geitlerinemataceae</taxon>
        <taxon>Geitlerinema</taxon>
    </lineage>
</organism>
<evidence type="ECO:0000256" key="3">
    <source>
        <dbReference type="ARBA" id="ARBA00022603"/>
    </source>
</evidence>
<evidence type="ECO:0000259" key="8">
    <source>
        <dbReference type="Pfam" id="PF17785"/>
    </source>
</evidence>
<dbReference type="Gene3D" id="3.40.50.150">
    <property type="entry name" value="Vaccinia Virus protein VP39"/>
    <property type="match status" value="1"/>
</dbReference>
<evidence type="ECO:0000256" key="1">
    <source>
        <dbReference type="ARBA" id="ARBA00004496"/>
    </source>
</evidence>
<evidence type="ECO:0000259" key="7">
    <source>
        <dbReference type="Pfam" id="PF10672"/>
    </source>
</evidence>
<dbReference type="SUPFAM" id="SSF88697">
    <property type="entry name" value="PUA domain-like"/>
    <property type="match status" value="1"/>
</dbReference>
<feature type="domain" description="RlmI-like PUA" evidence="8">
    <location>
        <begin position="6"/>
        <end position="67"/>
    </location>
</feature>
<protein>
    <submittedName>
        <fullName evidence="9">Class I SAM-dependent rRNA methyltransferase</fullName>
        <ecNumber evidence="9">2.1.1.-</ecNumber>
    </submittedName>
</protein>
<accession>A0ABT7M2J2</accession>
<reference evidence="9 10" key="1">
    <citation type="submission" date="2023-06" db="EMBL/GenBank/DDBJ databases">
        <title>Whole genome sequence of Oscillatoria calcuttensis NRMC-F 0142.</title>
        <authorList>
            <person name="Shakena Fathima T."/>
            <person name="Muralitharan G."/>
            <person name="Thajuddin N."/>
        </authorList>
    </citation>
    <scope>NUCLEOTIDE SEQUENCE [LARGE SCALE GENOMIC DNA]</scope>
    <source>
        <strain evidence="9 10">NRMC-F 0142</strain>
    </source>
</reference>
<evidence type="ECO:0000313" key="9">
    <source>
        <dbReference type="EMBL" id="MDL5057855.1"/>
    </source>
</evidence>
<dbReference type="InterPro" id="IPR029063">
    <property type="entry name" value="SAM-dependent_MTases_sf"/>
</dbReference>
<dbReference type="GO" id="GO:0032259">
    <property type="term" value="P:methylation"/>
    <property type="evidence" value="ECO:0007669"/>
    <property type="project" value="UniProtKB-KW"/>
</dbReference>
<keyword evidence="2" id="KW-0963">Cytoplasm</keyword>
<dbReference type="CDD" id="cd21153">
    <property type="entry name" value="PUA_RlmI"/>
    <property type="match status" value="1"/>
</dbReference>
<evidence type="ECO:0000313" key="10">
    <source>
        <dbReference type="Proteomes" id="UP001230986"/>
    </source>
</evidence>
<dbReference type="GO" id="GO:0008168">
    <property type="term" value="F:methyltransferase activity"/>
    <property type="evidence" value="ECO:0007669"/>
    <property type="project" value="UniProtKB-KW"/>
</dbReference>
<evidence type="ECO:0000256" key="5">
    <source>
        <dbReference type="ARBA" id="ARBA00022691"/>
    </source>
</evidence>
<dbReference type="EC" id="2.1.1.-" evidence="9"/>
<dbReference type="Gene3D" id="2.30.130.10">
    <property type="entry name" value="PUA domain"/>
    <property type="match status" value="1"/>
</dbReference>
<dbReference type="RefSeq" id="WP_285965250.1">
    <property type="nucleotide sequence ID" value="NZ_JASVEJ010000039.1"/>
</dbReference>
<dbReference type="EMBL" id="JASVEJ010000039">
    <property type="protein sequence ID" value="MDL5057855.1"/>
    <property type="molecule type" value="Genomic_DNA"/>
</dbReference>
<dbReference type="Proteomes" id="UP001230986">
    <property type="component" value="Unassembled WGS sequence"/>
</dbReference>
<dbReference type="CDD" id="cd02440">
    <property type="entry name" value="AdoMet_MTases"/>
    <property type="match status" value="1"/>
</dbReference>
<dbReference type="InterPro" id="IPR036974">
    <property type="entry name" value="PUA_sf"/>
</dbReference>
<feature type="domain" description="S-adenosylmethionine-dependent methyltransferase" evidence="7">
    <location>
        <begin position="174"/>
        <end position="373"/>
    </location>
</feature>
<dbReference type="PANTHER" id="PTHR42873">
    <property type="entry name" value="RIBOSOMAL RNA LARGE SUBUNIT METHYLTRANSFERASE"/>
    <property type="match status" value="1"/>
</dbReference>
<comment type="similarity">
    <text evidence="6">Belongs to the methyltransferase superfamily. RlmI family.</text>
</comment>
<dbReference type="Gene3D" id="3.30.750.80">
    <property type="entry name" value="RNA methyltransferase domain (HRMD) like"/>
    <property type="match status" value="1"/>
</dbReference>
<proteinExistence type="inferred from homology"/>
<dbReference type="InterPro" id="IPR015947">
    <property type="entry name" value="PUA-like_sf"/>
</dbReference>
<name>A0ABT7M2J2_9CYAN</name>
<dbReference type="Pfam" id="PF17785">
    <property type="entry name" value="PUA_3"/>
    <property type="match status" value="1"/>
</dbReference>
<keyword evidence="5" id="KW-0949">S-adenosyl-L-methionine</keyword>
<evidence type="ECO:0000256" key="4">
    <source>
        <dbReference type="ARBA" id="ARBA00022679"/>
    </source>
</evidence>
<dbReference type="CDD" id="cd11572">
    <property type="entry name" value="RlmI_M_like"/>
    <property type="match status" value="1"/>
</dbReference>
<dbReference type="Pfam" id="PF10672">
    <property type="entry name" value="Methyltrans_SAM"/>
    <property type="match status" value="1"/>
</dbReference>
<dbReference type="InterPro" id="IPR019614">
    <property type="entry name" value="SAM-dep_methyl-trfase"/>
</dbReference>